<dbReference type="PANTHER" id="PTHR44858:SF1">
    <property type="entry name" value="UDP-N-ACETYLGLUCOSAMINE--PEPTIDE N-ACETYLGLUCOSAMINYLTRANSFERASE SPINDLY-RELATED"/>
    <property type="match status" value="1"/>
</dbReference>
<dbReference type="RefSeq" id="WP_166936243.1">
    <property type="nucleotide sequence ID" value="NZ_BAAADD010000007.1"/>
</dbReference>
<sequence>MRTFLSALMLLLPLAGAVAAPPVQPVDRLFSQLKQAERPEDAKPLESQILASFLRSGSPSIDVLMTRAEAAQATGKKDVARHLLDEIVVIAPRFAEGWHRRGLLQQDAGDAAAAMVSLQKAVELNPRHFEAMTQLGEMLEEFGQKEEALKLYRRAIALDPQFEGLQRHIDGLSRAVEGQGI</sequence>
<evidence type="ECO:0000256" key="4">
    <source>
        <dbReference type="SAM" id="SignalP"/>
    </source>
</evidence>
<feature type="signal peptide" evidence="4">
    <location>
        <begin position="1"/>
        <end position="19"/>
    </location>
</feature>
<feature type="chain" id="PRO_5045233215" evidence="4">
    <location>
        <begin position="20"/>
        <end position="181"/>
    </location>
</feature>
<dbReference type="InterPro" id="IPR050498">
    <property type="entry name" value="Ycf3"/>
</dbReference>
<dbReference type="PROSITE" id="PS50293">
    <property type="entry name" value="TPR_REGION"/>
    <property type="match status" value="1"/>
</dbReference>
<dbReference type="Pfam" id="PF13432">
    <property type="entry name" value="TPR_16"/>
    <property type="match status" value="1"/>
</dbReference>
<keyword evidence="1" id="KW-0677">Repeat</keyword>
<dbReference type="PROSITE" id="PS50005">
    <property type="entry name" value="TPR"/>
    <property type="match status" value="2"/>
</dbReference>
<dbReference type="InterPro" id="IPR011990">
    <property type="entry name" value="TPR-like_helical_dom_sf"/>
</dbReference>
<keyword evidence="2 3" id="KW-0802">TPR repeat</keyword>
<evidence type="ECO:0000256" key="2">
    <source>
        <dbReference type="ARBA" id="ARBA00022803"/>
    </source>
</evidence>
<dbReference type="Gene3D" id="1.25.40.10">
    <property type="entry name" value="Tetratricopeptide repeat domain"/>
    <property type="match status" value="1"/>
</dbReference>
<reference evidence="5 6" key="1">
    <citation type="journal article" date="2019" name="Int. J. Syst. Evol. Microbiol.">
        <title>The Global Catalogue of Microorganisms (GCM) 10K type strain sequencing project: providing services to taxonomists for standard genome sequencing and annotation.</title>
        <authorList>
            <consortium name="The Broad Institute Genomics Platform"/>
            <consortium name="The Broad Institute Genome Sequencing Center for Infectious Disease"/>
            <person name="Wu L."/>
            <person name="Ma J."/>
        </authorList>
    </citation>
    <scope>NUCLEOTIDE SEQUENCE [LARGE SCALE GENOMIC DNA]</scope>
    <source>
        <strain evidence="5 6">JCM 15089</strain>
    </source>
</reference>
<protein>
    <submittedName>
        <fullName evidence="5">Tetratricopeptide repeat protein</fullName>
    </submittedName>
</protein>
<comment type="caution">
    <text evidence="5">The sequence shown here is derived from an EMBL/GenBank/DDBJ whole genome shotgun (WGS) entry which is preliminary data.</text>
</comment>
<dbReference type="EMBL" id="BAAADD010000007">
    <property type="protein sequence ID" value="GAA0577337.1"/>
    <property type="molecule type" value="Genomic_DNA"/>
</dbReference>
<evidence type="ECO:0000313" key="6">
    <source>
        <dbReference type="Proteomes" id="UP001499951"/>
    </source>
</evidence>
<dbReference type="InterPro" id="IPR019734">
    <property type="entry name" value="TPR_rpt"/>
</dbReference>
<keyword evidence="6" id="KW-1185">Reference proteome</keyword>
<gene>
    <name evidence="5" type="ORF">GCM10008942_27760</name>
</gene>
<feature type="repeat" description="TPR" evidence="3">
    <location>
        <begin position="95"/>
        <end position="128"/>
    </location>
</feature>
<proteinExistence type="predicted"/>
<keyword evidence="4" id="KW-0732">Signal</keyword>
<dbReference type="PANTHER" id="PTHR44858">
    <property type="entry name" value="TETRATRICOPEPTIDE REPEAT PROTEIN 6"/>
    <property type="match status" value="1"/>
</dbReference>
<evidence type="ECO:0000256" key="1">
    <source>
        <dbReference type="ARBA" id="ARBA00022737"/>
    </source>
</evidence>
<dbReference type="SUPFAM" id="SSF48452">
    <property type="entry name" value="TPR-like"/>
    <property type="match status" value="1"/>
</dbReference>
<name>A0ABN1EXX2_9PROT</name>
<accession>A0ABN1EXX2</accession>
<organism evidence="5 6">
    <name type="scientific">Rhizomicrobium electricum</name>
    <dbReference type="NCBI Taxonomy" id="480070"/>
    <lineage>
        <taxon>Bacteria</taxon>
        <taxon>Pseudomonadati</taxon>
        <taxon>Pseudomonadota</taxon>
        <taxon>Alphaproteobacteria</taxon>
        <taxon>Micropepsales</taxon>
        <taxon>Micropepsaceae</taxon>
        <taxon>Rhizomicrobium</taxon>
    </lineage>
</organism>
<feature type="repeat" description="TPR" evidence="3">
    <location>
        <begin position="129"/>
        <end position="162"/>
    </location>
</feature>
<dbReference type="Proteomes" id="UP001499951">
    <property type="component" value="Unassembled WGS sequence"/>
</dbReference>
<evidence type="ECO:0000313" key="5">
    <source>
        <dbReference type="EMBL" id="GAA0577337.1"/>
    </source>
</evidence>
<evidence type="ECO:0000256" key="3">
    <source>
        <dbReference type="PROSITE-ProRule" id="PRU00339"/>
    </source>
</evidence>
<dbReference type="SMART" id="SM00028">
    <property type="entry name" value="TPR"/>
    <property type="match status" value="3"/>
</dbReference>